<comment type="caution">
    <text evidence="1">The sequence shown here is derived from an EMBL/GenBank/DDBJ whole genome shotgun (WGS) entry which is preliminary data.</text>
</comment>
<sequence length="75" mass="8258">MEQSNLISARNRMEYPAFFTSNDLTFTGSTYTPTPAQLLLSSSELLQPSTAVQSTNTNSIFKSTVFDTSEHSTTD</sequence>
<name>J9AV21_WUCBA</name>
<proteinExistence type="predicted"/>
<dbReference type="EMBL" id="ADBV01006676">
    <property type="protein sequence ID" value="EJW78350.1"/>
    <property type="molecule type" value="Genomic_DNA"/>
</dbReference>
<protein>
    <submittedName>
        <fullName evidence="1">Uncharacterized protein</fullName>
    </submittedName>
</protein>
<dbReference type="AlphaFoldDB" id="J9AV21"/>
<feature type="non-terminal residue" evidence="1">
    <location>
        <position position="75"/>
    </location>
</feature>
<dbReference type="Proteomes" id="UP000004810">
    <property type="component" value="Unassembled WGS sequence"/>
</dbReference>
<gene>
    <name evidence="1" type="ORF">WUBG_10741</name>
</gene>
<organism evidence="1 2">
    <name type="scientific">Wuchereria bancrofti</name>
    <dbReference type="NCBI Taxonomy" id="6293"/>
    <lineage>
        <taxon>Eukaryota</taxon>
        <taxon>Metazoa</taxon>
        <taxon>Ecdysozoa</taxon>
        <taxon>Nematoda</taxon>
        <taxon>Chromadorea</taxon>
        <taxon>Rhabditida</taxon>
        <taxon>Spirurina</taxon>
        <taxon>Spiruromorpha</taxon>
        <taxon>Filarioidea</taxon>
        <taxon>Onchocercidae</taxon>
        <taxon>Wuchereria</taxon>
    </lineage>
</organism>
<accession>J9AV21</accession>
<evidence type="ECO:0000313" key="1">
    <source>
        <dbReference type="EMBL" id="EJW78350.1"/>
    </source>
</evidence>
<reference evidence="2" key="1">
    <citation type="submission" date="2012-08" db="EMBL/GenBank/DDBJ databases">
        <title>The Genome Sequence of Wuchereria bancrofti.</title>
        <authorList>
            <person name="Nutman T.B."/>
            <person name="Fink D.L."/>
            <person name="Russ C."/>
            <person name="Young S."/>
            <person name="Zeng Q."/>
            <person name="Koehrsen M."/>
            <person name="Alvarado L."/>
            <person name="Berlin A."/>
            <person name="Chapman S.B."/>
            <person name="Chen Z."/>
            <person name="Freedman E."/>
            <person name="Gellesch M."/>
            <person name="Goldberg J."/>
            <person name="Griggs A."/>
            <person name="Gujja S."/>
            <person name="Heilman E.R."/>
            <person name="Heiman D."/>
            <person name="Hepburn T."/>
            <person name="Howarth C."/>
            <person name="Jen D."/>
            <person name="Larson L."/>
            <person name="Lewis B."/>
            <person name="Mehta T."/>
            <person name="Park D."/>
            <person name="Pearson M."/>
            <person name="Roberts A."/>
            <person name="Saif S."/>
            <person name="Shea T."/>
            <person name="Shenoy N."/>
            <person name="Sisk P."/>
            <person name="Stolte C."/>
            <person name="Sykes S."/>
            <person name="Walk T."/>
            <person name="White J."/>
            <person name="Yandava C."/>
            <person name="Haas B."/>
            <person name="Henn M.R."/>
            <person name="Nusbaum C."/>
            <person name="Birren B."/>
        </authorList>
    </citation>
    <scope>NUCLEOTIDE SEQUENCE [LARGE SCALE GENOMIC DNA]</scope>
    <source>
        <strain evidence="2">NA</strain>
    </source>
</reference>
<evidence type="ECO:0000313" key="2">
    <source>
        <dbReference type="Proteomes" id="UP000004810"/>
    </source>
</evidence>